<evidence type="ECO:0000259" key="11">
    <source>
        <dbReference type="Pfam" id="PF00593"/>
    </source>
</evidence>
<organism evidence="13 14">
    <name type="scientific">Mucilaginibacter polytrichastri</name>
    <dbReference type="NCBI Taxonomy" id="1302689"/>
    <lineage>
        <taxon>Bacteria</taxon>
        <taxon>Pseudomonadati</taxon>
        <taxon>Bacteroidota</taxon>
        <taxon>Sphingobacteriia</taxon>
        <taxon>Sphingobacteriales</taxon>
        <taxon>Sphingobacteriaceae</taxon>
        <taxon>Mucilaginibacter</taxon>
    </lineage>
</organism>
<comment type="subcellular location">
    <subcellularLocation>
        <location evidence="1 8">Cell outer membrane</location>
        <topology evidence="1 8">Multi-pass membrane protein</topology>
    </subcellularLocation>
</comment>
<evidence type="ECO:0000256" key="10">
    <source>
        <dbReference type="SAM" id="SignalP"/>
    </source>
</evidence>
<dbReference type="AlphaFoldDB" id="A0A1Q5ZUG0"/>
<dbReference type="Gene3D" id="2.40.170.20">
    <property type="entry name" value="TonB-dependent receptor, beta-barrel domain"/>
    <property type="match status" value="1"/>
</dbReference>
<dbReference type="InterPro" id="IPR008969">
    <property type="entry name" value="CarboxyPept-like_regulatory"/>
</dbReference>
<dbReference type="InterPro" id="IPR036942">
    <property type="entry name" value="Beta-barrel_TonB_sf"/>
</dbReference>
<dbReference type="InterPro" id="IPR037066">
    <property type="entry name" value="Plug_dom_sf"/>
</dbReference>
<comment type="similarity">
    <text evidence="8 9">Belongs to the TonB-dependent receptor family.</text>
</comment>
<dbReference type="PANTHER" id="PTHR40980">
    <property type="entry name" value="PLUG DOMAIN-CONTAINING PROTEIN"/>
    <property type="match status" value="1"/>
</dbReference>
<protein>
    <recommendedName>
        <fullName evidence="15">TonB-dependent receptor plug domain-containing protein</fullName>
    </recommendedName>
</protein>
<dbReference type="STRING" id="1302689.RG47T_0855"/>
<sequence>MKKNFTQLMFLLLVTLSANTAFAQTAGKITGKITDRKTGETLIGATVLIQGTTKGAAANVNGEYLLAGMQPGTYTLMVRYIGYDTKAISEVVVKAGDVTRLDVTLDVNQTKSLKEVTVRATYKRESVASLYAQQKNNAAITDGITSETIKRSPDKNTSEVLRRVSGATIQDNKFVVVRGLSDRYNTASLDNTTLPSTEPNRKAFSFDIVPANLIENLVISKTATPNLPGDFAGGAVQIITRDIPDENFLSINVGTGYNTNTTFKDFKSGYRNLSDYFGFDNGSRKLPSNFPSTNRINSSTNPLTTQQSISALSSLNSNFRTYTYTAIPNQNYQISLGRVKEFAESSNRLGGVFAVTYRNSLQTINDLNINYYEYKFNDDKYRFSTSIGALANLAYSFGKNKITWKNIYNRSFDDQYLYRTGYNGQTQNPDNHFTAFDLIEKSLFKTTLQGDHALGSNNSKLTWVTSFSNVTNNQPDQRKTNYALIDGVYRADITTVGKQNARFYSNLNENIYSGQMDYTLPVKAFKQQATFKAGLSSQYRDRTFVPRFIGPELVTNADNAEQIRTLPLSQIFSRNIINQGFYNLKEITSSDDPYNANTFTNSGYAMLDNKFGEKFRLVWGLRVEKFDLHLNTNNPATKEVTLNNLDILPSANLTYSLNPKSNLRFSYSRTVARPELRELAPFSYYDFELLATIQGNTALKRTQIHNLDLRYEIYPSAGQIFSVSAFYKNFKNPIESGYYDVNSTPDFNYFNAEKANNYGVELEFRKTLDFINTGFKNTTFYTNLTFVKSVVTDSRFQLTEQSNTRAMVGQAPYVINAGLLQTAANNKLSFNLLYNRVGSRMFRASGVQFPAIYENARDVVDFQAGYRIQKGKGEFKLNASDLFNQNTLFYYKKSTPQYDISRGSTISKYKLGSTYSLSYAYTF</sequence>
<keyword evidence="5 9" id="KW-0798">TonB box</keyword>
<name>A0A1Q5ZUG0_9SPHI</name>
<evidence type="ECO:0000256" key="2">
    <source>
        <dbReference type="ARBA" id="ARBA00022448"/>
    </source>
</evidence>
<accession>A0A1Q5ZUG0</accession>
<keyword evidence="10" id="KW-0732">Signal</keyword>
<keyword evidence="14" id="KW-1185">Reference proteome</keyword>
<comment type="caution">
    <text evidence="13">The sequence shown here is derived from an EMBL/GenBank/DDBJ whole genome shotgun (WGS) entry which is preliminary data.</text>
</comment>
<dbReference type="Pfam" id="PF13715">
    <property type="entry name" value="CarbopepD_reg_2"/>
    <property type="match status" value="1"/>
</dbReference>
<dbReference type="InterPro" id="IPR012910">
    <property type="entry name" value="Plug_dom"/>
</dbReference>
<evidence type="ECO:0000256" key="8">
    <source>
        <dbReference type="PROSITE-ProRule" id="PRU01360"/>
    </source>
</evidence>
<dbReference type="Proteomes" id="UP000186720">
    <property type="component" value="Unassembled WGS sequence"/>
</dbReference>
<feature type="domain" description="TonB-dependent receptor plug" evidence="12">
    <location>
        <begin position="136"/>
        <end position="236"/>
    </location>
</feature>
<evidence type="ECO:0000256" key="9">
    <source>
        <dbReference type="RuleBase" id="RU003357"/>
    </source>
</evidence>
<evidence type="ECO:0000256" key="3">
    <source>
        <dbReference type="ARBA" id="ARBA00022452"/>
    </source>
</evidence>
<evidence type="ECO:0000256" key="7">
    <source>
        <dbReference type="ARBA" id="ARBA00023237"/>
    </source>
</evidence>
<keyword evidence="6 8" id="KW-0472">Membrane</keyword>
<dbReference type="SUPFAM" id="SSF56935">
    <property type="entry name" value="Porins"/>
    <property type="match status" value="1"/>
</dbReference>
<evidence type="ECO:0000256" key="5">
    <source>
        <dbReference type="ARBA" id="ARBA00023077"/>
    </source>
</evidence>
<keyword evidence="3 8" id="KW-1134">Transmembrane beta strand</keyword>
<feature type="signal peptide" evidence="10">
    <location>
        <begin position="1"/>
        <end position="23"/>
    </location>
</feature>
<keyword evidence="4 8" id="KW-0812">Transmembrane</keyword>
<evidence type="ECO:0000313" key="13">
    <source>
        <dbReference type="EMBL" id="OKS85409.1"/>
    </source>
</evidence>
<dbReference type="InterPro" id="IPR039426">
    <property type="entry name" value="TonB-dep_rcpt-like"/>
</dbReference>
<keyword evidence="2 8" id="KW-0813">Transport</keyword>
<evidence type="ECO:0008006" key="15">
    <source>
        <dbReference type="Google" id="ProtNLM"/>
    </source>
</evidence>
<evidence type="ECO:0000313" key="14">
    <source>
        <dbReference type="Proteomes" id="UP000186720"/>
    </source>
</evidence>
<keyword evidence="7 8" id="KW-0998">Cell outer membrane</keyword>
<dbReference type="Gene3D" id="2.60.40.1120">
    <property type="entry name" value="Carboxypeptidase-like, regulatory domain"/>
    <property type="match status" value="1"/>
</dbReference>
<feature type="chain" id="PRO_5013112714" description="TonB-dependent receptor plug domain-containing protein" evidence="10">
    <location>
        <begin position="24"/>
        <end position="923"/>
    </location>
</feature>
<dbReference type="EMBL" id="MPPL01000001">
    <property type="protein sequence ID" value="OKS85409.1"/>
    <property type="molecule type" value="Genomic_DNA"/>
</dbReference>
<dbReference type="PROSITE" id="PS52016">
    <property type="entry name" value="TONB_DEPENDENT_REC_3"/>
    <property type="match status" value="1"/>
</dbReference>
<dbReference type="Pfam" id="PF00593">
    <property type="entry name" value="TonB_dep_Rec_b-barrel"/>
    <property type="match status" value="1"/>
</dbReference>
<evidence type="ECO:0000259" key="12">
    <source>
        <dbReference type="Pfam" id="PF07715"/>
    </source>
</evidence>
<evidence type="ECO:0000256" key="4">
    <source>
        <dbReference type="ARBA" id="ARBA00022692"/>
    </source>
</evidence>
<evidence type="ECO:0000256" key="1">
    <source>
        <dbReference type="ARBA" id="ARBA00004571"/>
    </source>
</evidence>
<dbReference type="GO" id="GO:0009279">
    <property type="term" value="C:cell outer membrane"/>
    <property type="evidence" value="ECO:0007669"/>
    <property type="project" value="UniProtKB-SubCell"/>
</dbReference>
<dbReference type="InterPro" id="IPR000531">
    <property type="entry name" value="Beta-barrel_TonB"/>
</dbReference>
<dbReference type="RefSeq" id="WP_245770768.1">
    <property type="nucleotide sequence ID" value="NZ_FPAM01000001.1"/>
</dbReference>
<gene>
    <name evidence="13" type="ORF">RG47T_0855</name>
</gene>
<feature type="domain" description="TonB-dependent receptor-like beta-barrel" evidence="11">
    <location>
        <begin position="362"/>
        <end position="873"/>
    </location>
</feature>
<reference evidence="13 14" key="1">
    <citation type="submission" date="2016-11" db="EMBL/GenBank/DDBJ databases">
        <title>Whole Genome Sequencing of Mucilaginibacter polytrichastri RG4-7(T) isolated from the moss sample.</title>
        <authorList>
            <person name="Li Y."/>
        </authorList>
    </citation>
    <scope>NUCLEOTIDE SEQUENCE [LARGE SCALE GENOMIC DNA]</scope>
    <source>
        <strain evidence="13 14">RG4-7</strain>
    </source>
</reference>
<proteinExistence type="inferred from homology"/>
<dbReference type="Gene3D" id="2.170.130.10">
    <property type="entry name" value="TonB-dependent receptor, plug domain"/>
    <property type="match status" value="1"/>
</dbReference>
<dbReference type="Pfam" id="PF07715">
    <property type="entry name" value="Plug"/>
    <property type="match status" value="1"/>
</dbReference>
<dbReference type="PANTHER" id="PTHR40980:SF5">
    <property type="entry name" value="TONB-DEPENDENT RECEPTOR"/>
    <property type="match status" value="1"/>
</dbReference>
<evidence type="ECO:0000256" key="6">
    <source>
        <dbReference type="ARBA" id="ARBA00023136"/>
    </source>
</evidence>
<dbReference type="SUPFAM" id="SSF49464">
    <property type="entry name" value="Carboxypeptidase regulatory domain-like"/>
    <property type="match status" value="1"/>
</dbReference>